<name>A0ABP3EP94_9ACTN</name>
<keyword evidence="3" id="KW-1133">Transmembrane helix</keyword>
<dbReference type="InterPro" id="IPR000182">
    <property type="entry name" value="GNAT_dom"/>
</dbReference>
<feature type="transmembrane region" description="Helical" evidence="3">
    <location>
        <begin position="19"/>
        <end position="38"/>
    </location>
</feature>
<keyword evidence="1" id="KW-0808">Transferase</keyword>
<dbReference type="InterPro" id="IPR050832">
    <property type="entry name" value="Bact_Acetyltransf"/>
</dbReference>
<evidence type="ECO:0000256" key="3">
    <source>
        <dbReference type="SAM" id="Phobius"/>
    </source>
</evidence>
<keyword evidence="2" id="KW-0012">Acyltransferase</keyword>
<dbReference type="RefSeq" id="WP_344653225.1">
    <property type="nucleotide sequence ID" value="NZ_BAAAGX010000032.1"/>
</dbReference>
<dbReference type="Proteomes" id="UP001500967">
    <property type="component" value="Unassembled WGS sequence"/>
</dbReference>
<dbReference type="InterPro" id="IPR016181">
    <property type="entry name" value="Acyl_CoA_acyltransferase"/>
</dbReference>
<evidence type="ECO:0000313" key="6">
    <source>
        <dbReference type="Proteomes" id="UP001500967"/>
    </source>
</evidence>
<organism evidence="5 6">
    <name type="scientific">Cryptosporangium japonicum</name>
    <dbReference type="NCBI Taxonomy" id="80872"/>
    <lineage>
        <taxon>Bacteria</taxon>
        <taxon>Bacillati</taxon>
        <taxon>Actinomycetota</taxon>
        <taxon>Actinomycetes</taxon>
        <taxon>Cryptosporangiales</taxon>
        <taxon>Cryptosporangiaceae</taxon>
        <taxon>Cryptosporangium</taxon>
    </lineage>
</organism>
<dbReference type="PANTHER" id="PTHR43877">
    <property type="entry name" value="AMINOALKYLPHOSPHONATE N-ACETYLTRANSFERASE-RELATED-RELATED"/>
    <property type="match status" value="1"/>
</dbReference>
<sequence>MAEFAQLTGPLPARTAANLYSVVAGVVASGGAIGWSSIPSRAEFDEWLAEVVDAVRGREAIGVLAGGAGGAVLGFGYWRRYSRPTLRVNADIEKVFVAPGARGAGIGRGLVSLLAESARQAGIETLTLDVRGDNTDAIRLYERLGFTEYGRRRGFVAFGMFRYDQVLLSLKL</sequence>
<dbReference type="EMBL" id="BAAAGX010000032">
    <property type="protein sequence ID" value="GAA0272504.1"/>
    <property type="molecule type" value="Genomic_DNA"/>
</dbReference>
<dbReference type="PROSITE" id="PS51186">
    <property type="entry name" value="GNAT"/>
    <property type="match status" value="1"/>
</dbReference>
<dbReference type="SUPFAM" id="SSF55729">
    <property type="entry name" value="Acyl-CoA N-acyltransferases (Nat)"/>
    <property type="match status" value="1"/>
</dbReference>
<accession>A0ABP3EP94</accession>
<keyword evidence="3" id="KW-0472">Membrane</keyword>
<evidence type="ECO:0000256" key="1">
    <source>
        <dbReference type="ARBA" id="ARBA00022679"/>
    </source>
</evidence>
<dbReference type="PANTHER" id="PTHR43877:SF2">
    <property type="entry name" value="AMINOALKYLPHOSPHONATE N-ACETYLTRANSFERASE-RELATED"/>
    <property type="match status" value="1"/>
</dbReference>
<keyword evidence="6" id="KW-1185">Reference proteome</keyword>
<comment type="caution">
    <text evidence="5">The sequence shown here is derived from an EMBL/GenBank/DDBJ whole genome shotgun (WGS) entry which is preliminary data.</text>
</comment>
<proteinExistence type="predicted"/>
<gene>
    <name evidence="5" type="ORF">GCM10009539_69880</name>
</gene>
<feature type="transmembrane region" description="Helical" evidence="3">
    <location>
        <begin position="60"/>
        <end position="78"/>
    </location>
</feature>
<evidence type="ECO:0000259" key="4">
    <source>
        <dbReference type="PROSITE" id="PS51186"/>
    </source>
</evidence>
<reference evidence="6" key="1">
    <citation type="journal article" date="2019" name="Int. J. Syst. Evol. Microbiol.">
        <title>The Global Catalogue of Microorganisms (GCM) 10K type strain sequencing project: providing services to taxonomists for standard genome sequencing and annotation.</title>
        <authorList>
            <consortium name="The Broad Institute Genomics Platform"/>
            <consortium name="The Broad Institute Genome Sequencing Center for Infectious Disease"/>
            <person name="Wu L."/>
            <person name="Ma J."/>
        </authorList>
    </citation>
    <scope>NUCLEOTIDE SEQUENCE [LARGE SCALE GENOMIC DNA]</scope>
    <source>
        <strain evidence="6">JCM 10425</strain>
    </source>
</reference>
<keyword evidence="3" id="KW-0812">Transmembrane</keyword>
<dbReference type="Gene3D" id="3.40.630.30">
    <property type="match status" value="1"/>
</dbReference>
<evidence type="ECO:0000313" key="5">
    <source>
        <dbReference type="EMBL" id="GAA0272504.1"/>
    </source>
</evidence>
<evidence type="ECO:0000256" key="2">
    <source>
        <dbReference type="ARBA" id="ARBA00023315"/>
    </source>
</evidence>
<protein>
    <recommendedName>
        <fullName evidence="4">N-acetyltransferase domain-containing protein</fullName>
    </recommendedName>
</protein>
<feature type="domain" description="N-acetyltransferase" evidence="4">
    <location>
        <begin position="9"/>
        <end position="165"/>
    </location>
</feature>
<dbReference type="Pfam" id="PF00583">
    <property type="entry name" value="Acetyltransf_1"/>
    <property type="match status" value="1"/>
</dbReference>